<accession>A0ABM9B192</accession>
<reference evidence="2" key="1">
    <citation type="submission" date="2021-12" db="EMBL/GenBank/DDBJ databases">
        <authorList>
            <person name="Rodrigo-Torres L."/>
            <person name="Arahal R. D."/>
            <person name="Lucena T."/>
        </authorList>
    </citation>
    <scope>NUCLEOTIDE SEQUENCE</scope>
    <source>
        <strain evidence="2">CECT 8419</strain>
    </source>
</reference>
<evidence type="ECO:0008006" key="4">
    <source>
        <dbReference type="Google" id="ProtNLM"/>
    </source>
</evidence>
<evidence type="ECO:0000256" key="1">
    <source>
        <dbReference type="SAM" id="MobiDB-lite"/>
    </source>
</evidence>
<evidence type="ECO:0000313" key="2">
    <source>
        <dbReference type="EMBL" id="CAH1000590.1"/>
    </source>
</evidence>
<dbReference type="EMBL" id="CAKLPZ010000002">
    <property type="protein sequence ID" value="CAH1000590.1"/>
    <property type="molecule type" value="Genomic_DNA"/>
</dbReference>
<protein>
    <recommendedName>
        <fullName evidence="4">RES domain-containing protein</fullName>
    </recommendedName>
</protein>
<dbReference type="Proteomes" id="UP000837803">
    <property type="component" value="Unassembled WGS sequence"/>
</dbReference>
<comment type="caution">
    <text evidence="2">The sequence shown here is derived from an EMBL/GenBank/DDBJ whole genome shotgun (WGS) entry which is preliminary data.</text>
</comment>
<keyword evidence="3" id="KW-1185">Reference proteome</keyword>
<proteinExistence type="predicted"/>
<gene>
    <name evidence="2" type="ORF">LEM8419_01724</name>
</gene>
<feature type="region of interest" description="Disordered" evidence="1">
    <location>
        <begin position="23"/>
        <end position="44"/>
    </location>
</feature>
<name>A0ABM9B192_9BACT</name>
<dbReference type="RefSeq" id="WP_238750628.1">
    <property type="nucleotide sequence ID" value="NZ_CAKLPZ010000002.1"/>
</dbReference>
<sequence>MALRASLRPARRPVYLASYEGTVRSLEPTEDTESTAQPEPDADPVQAGVAPLRYAFPEAGADTAGGQCDGYCFSILFAAGKLERTYTMVREFLLEHGYGSVPIPADVAELQAFRLPPKLRHQLSLFGVDGYVHNPIKIVFPPRGSKRGSLRVELYDEAAAGHLLRFHQRSK</sequence>
<organism evidence="2 3">
    <name type="scientific">Neolewinella maritima</name>
    <dbReference type="NCBI Taxonomy" id="1383882"/>
    <lineage>
        <taxon>Bacteria</taxon>
        <taxon>Pseudomonadati</taxon>
        <taxon>Bacteroidota</taxon>
        <taxon>Saprospiria</taxon>
        <taxon>Saprospirales</taxon>
        <taxon>Lewinellaceae</taxon>
        <taxon>Neolewinella</taxon>
    </lineage>
</organism>
<evidence type="ECO:0000313" key="3">
    <source>
        <dbReference type="Proteomes" id="UP000837803"/>
    </source>
</evidence>